<reference evidence="1" key="1">
    <citation type="journal article" date="2013" name="Genome Biol.">
        <title>Reference genomes and transcriptomes of Nicotiana sylvestris and Nicotiana tomentosiformis.</title>
        <authorList>
            <person name="Sierro N."/>
            <person name="Battey J.N."/>
            <person name="Ouadi S."/>
            <person name="Bovet L."/>
            <person name="Goepfert S."/>
            <person name="Bakaher N."/>
            <person name="Peitsch M.C."/>
            <person name="Ivanov N.V."/>
        </authorList>
    </citation>
    <scope>NUCLEOTIDE SEQUENCE [LARGE SCALE GENOMIC DNA]</scope>
</reference>
<dbReference type="eggNOG" id="KOG1075">
    <property type="taxonomic scope" value="Eukaryota"/>
</dbReference>
<reference evidence="2" key="2">
    <citation type="submission" date="2025-08" db="UniProtKB">
        <authorList>
            <consortium name="RefSeq"/>
        </authorList>
    </citation>
    <scope>IDENTIFICATION</scope>
    <source>
        <tissue evidence="2">Leaf</tissue>
    </source>
</reference>
<gene>
    <name evidence="2" type="primary">LOC104249915</name>
</gene>
<keyword evidence="1" id="KW-1185">Reference proteome</keyword>
<dbReference type="Proteomes" id="UP000189701">
    <property type="component" value="Unplaced"/>
</dbReference>
<sequence>MEYLSRALKTISMLPDFRFHPMCKGLRLTHLIFVDDLMLFCKGYVSSVRRVIQALHHFGKVSCLTANLDKSSIFIVGEEESIKEELLAITGFSLGTFPIRYRGLPLSPMKWSKIDCQMLVGKITQRITITVT</sequence>
<dbReference type="GeneID" id="104249915"/>
<dbReference type="AlphaFoldDB" id="A0A1U7YS13"/>
<evidence type="ECO:0000313" key="2">
    <source>
        <dbReference type="RefSeq" id="XP_009804741.1"/>
    </source>
</evidence>
<dbReference type="RefSeq" id="XP_009804741.1">
    <property type="nucleotide sequence ID" value="XM_009806439.1"/>
</dbReference>
<accession>A0A1U7YS13</accession>
<dbReference type="PANTHER" id="PTHR33116">
    <property type="entry name" value="REVERSE TRANSCRIPTASE ZINC-BINDING DOMAIN-CONTAINING PROTEIN-RELATED-RELATED"/>
    <property type="match status" value="1"/>
</dbReference>
<protein>
    <submittedName>
        <fullName evidence="2">Uncharacterized protein LOC104249915</fullName>
    </submittedName>
</protein>
<dbReference type="PANTHER" id="PTHR33116:SF84">
    <property type="entry name" value="RNA-DIRECTED DNA POLYMERASE"/>
    <property type="match status" value="1"/>
</dbReference>
<organism evidence="1 2">
    <name type="scientific">Nicotiana sylvestris</name>
    <name type="common">Wood tobacco</name>
    <name type="synonym">South American tobacco</name>
    <dbReference type="NCBI Taxonomy" id="4096"/>
    <lineage>
        <taxon>Eukaryota</taxon>
        <taxon>Viridiplantae</taxon>
        <taxon>Streptophyta</taxon>
        <taxon>Embryophyta</taxon>
        <taxon>Tracheophyta</taxon>
        <taxon>Spermatophyta</taxon>
        <taxon>Magnoliopsida</taxon>
        <taxon>eudicotyledons</taxon>
        <taxon>Gunneridae</taxon>
        <taxon>Pentapetalae</taxon>
        <taxon>asterids</taxon>
        <taxon>lamiids</taxon>
        <taxon>Solanales</taxon>
        <taxon>Solanaceae</taxon>
        <taxon>Nicotianoideae</taxon>
        <taxon>Nicotianeae</taxon>
        <taxon>Nicotiana</taxon>
    </lineage>
</organism>
<dbReference type="OrthoDB" id="1724700at2759"/>
<dbReference type="KEGG" id="nsy:104249915"/>
<proteinExistence type="predicted"/>
<evidence type="ECO:0000313" key="1">
    <source>
        <dbReference type="Proteomes" id="UP000189701"/>
    </source>
</evidence>
<name>A0A1U7YS13_NICSY</name>